<name>A0A9J6B569_SOLCO</name>
<dbReference type="EMBL" id="JACXVP010000001">
    <property type="protein sequence ID" value="KAG5631917.1"/>
    <property type="molecule type" value="Genomic_DNA"/>
</dbReference>
<dbReference type="AlphaFoldDB" id="A0A9J6B569"/>
<evidence type="ECO:0000313" key="3">
    <source>
        <dbReference type="Proteomes" id="UP000824120"/>
    </source>
</evidence>
<comment type="caution">
    <text evidence="2">The sequence shown here is derived from an EMBL/GenBank/DDBJ whole genome shotgun (WGS) entry which is preliminary data.</text>
</comment>
<feature type="compositionally biased region" description="Basic and acidic residues" evidence="1">
    <location>
        <begin position="79"/>
        <end position="88"/>
    </location>
</feature>
<organism evidence="2 3">
    <name type="scientific">Solanum commersonii</name>
    <name type="common">Commerson's wild potato</name>
    <name type="synonym">Commerson's nightshade</name>
    <dbReference type="NCBI Taxonomy" id="4109"/>
    <lineage>
        <taxon>Eukaryota</taxon>
        <taxon>Viridiplantae</taxon>
        <taxon>Streptophyta</taxon>
        <taxon>Embryophyta</taxon>
        <taxon>Tracheophyta</taxon>
        <taxon>Spermatophyta</taxon>
        <taxon>Magnoliopsida</taxon>
        <taxon>eudicotyledons</taxon>
        <taxon>Gunneridae</taxon>
        <taxon>Pentapetalae</taxon>
        <taxon>asterids</taxon>
        <taxon>lamiids</taxon>
        <taxon>Solanales</taxon>
        <taxon>Solanaceae</taxon>
        <taxon>Solanoideae</taxon>
        <taxon>Solaneae</taxon>
        <taxon>Solanum</taxon>
    </lineage>
</organism>
<feature type="region of interest" description="Disordered" evidence="1">
    <location>
        <begin position="1"/>
        <end position="88"/>
    </location>
</feature>
<protein>
    <submittedName>
        <fullName evidence="2">Uncharacterized protein</fullName>
    </submittedName>
</protein>
<feature type="compositionally biased region" description="Basic and acidic residues" evidence="1">
    <location>
        <begin position="33"/>
        <end position="62"/>
    </location>
</feature>
<dbReference type="Proteomes" id="UP000824120">
    <property type="component" value="Chromosome 1"/>
</dbReference>
<evidence type="ECO:0000313" key="2">
    <source>
        <dbReference type="EMBL" id="KAG5631917.1"/>
    </source>
</evidence>
<accession>A0A9J6B569</accession>
<gene>
    <name evidence="2" type="ORF">H5410_003634</name>
</gene>
<sequence>MVEGKINEEDRRDADQCEEEPTNSHIGGGIYSDKIEDGNKVKDDCGEKIEDEKKDNQARQEHNIMGGNQSGEGLNEGEYLIKEKYSNE</sequence>
<feature type="compositionally biased region" description="Basic and acidic residues" evidence="1">
    <location>
        <begin position="1"/>
        <end position="15"/>
    </location>
</feature>
<keyword evidence="3" id="KW-1185">Reference proteome</keyword>
<reference evidence="2 3" key="1">
    <citation type="submission" date="2020-09" db="EMBL/GenBank/DDBJ databases">
        <title>De no assembly of potato wild relative species, Solanum commersonii.</title>
        <authorList>
            <person name="Cho K."/>
        </authorList>
    </citation>
    <scope>NUCLEOTIDE SEQUENCE [LARGE SCALE GENOMIC DNA]</scope>
    <source>
        <strain evidence="2">LZ3.2</strain>
        <tissue evidence="2">Leaf</tissue>
    </source>
</reference>
<evidence type="ECO:0000256" key="1">
    <source>
        <dbReference type="SAM" id="MobiDB-lite"/>
    </source>
</evidence>
<proteinExistence type="predicted"/>